<dbReference type="GO" id="GO:0051233">
    <property type="term" value="C:spindle midzone"/>
    <property type="evidence" value="ECO:0007669"/>
    <property type="project" value="TreeGrafter"/>
</dbReference>
<feature type="region of interest" description="Disordered" evidence="10">
    <location>
        <begin position="137"/>
        <end position="217"/>
    </location>
</feature>
<comment type="similarity">
    <text evidence="3">Belongs to the borealin family.</text>
</comment>
<evidence type="ECO:0000256" key="5">
    <source>
        <dbReference type="ARBA" id="ARBA00022618"/>
    </source>
</evidence>
<reference evidence="13" key="1">
    <citation type="submission" date="2014-03" db="EMBL/GenBank/DDBJ databases">
        <authorList>
            <person name="Aksoy S."/>
            <person name="Warren W."/>
            <person name="Wilson R.K."/>
        </authorList>
    </citation>
    <scope>NUCLEOTIDE SEQUENCE [LARGE SCALE GENOMIC DNA]</scope>
    <source>
        <strain evidence="13">IAEA</strain>
    </source>
</reference>
<dbReference type="GO" id="GO:0000775">
    <property type="term" value="C:chromosome, centromeric region"/>
    <property type="evidence" value="ECO:0007669"/>
    <property type="project" value="UniProtKB-SubCell"/>
</dbReference>
<evidence type="ECO:0000313" key="13">
    <source>
        <dbReference type="Proteomes" id="UP000092445"/>
    </source>
</evidence>
<keyword evidence="8" id="KW-0131">Cell cycle</keyword>
<name>A0A1A9Z435_GLOPL</name>
<keyword evidence="5" id="KW-0132">Cell division</keyword>
<feature type="compositionally biased region" description="Basic and acidic residues" evidence="10">
    <location>
        <begin position="197"/>
        <end position="207"/>
    </location>
</feature>
<keyword evidence="9" id="KW-0137">Centromere</keyword>
<dbReference type="Proteomes" id="UP000092445">
    <property type="component" value="Unassembled WGS sequence"/>
</dbReference>
<dbReference type="AlphaFoldDB" id="A0A1A9Z435"/>
<dbReference type="GO" id="GO:0005634">
    <property type="term" value="C:nucleus"/>
    <property type="evidence" value="ECO:0007669"/>
    <property type="project" value="UniProtKB-SubCell"/>
</dbReference>
<dbReference type="EnsemblMetazoa" id="GPAI003217-RA">
    <property type="protein sequence ID" value="GPAI003217-PA"/>
    <property type="gene ID" value="GPAI003217"/>
</dbReference>
<comment type="subcellular location">
    <subcellularLocation>
        <location evidence="2">Chromosome</location>
        <location evidence="2">Centromere</location>
    </subcellularLocation>
    <subcellularLocation>
        <location evidence="1">Nucleus</location>
    </subcellularLocation>
</comment>
<evidence type="ECO:0000256" key="9">
    <source>
        <dbReference type="ARBA" id="ARBA00023328"/>
    </source>
</evidence>
<evidence type="ECO:0000256" key="8">
    <source>
        <dbReference type="ARBA" id="ARBA00023306"/>
    </source>
</evidence>
<keyword evidence="13" id="KW-1185">Reference proteome</keyword>
<evidence type="ECO:0000256" key="10">
    <source>
        <dbReference type="SAM" id="MobiDB-lite"/>
    </source>
</evidence>
<dbReference type="GO" id="GO:0051301">
    <property type="term" value="P:cell division"/>
    <property type="evidence" value="ECO:0007669"/>
    <property type="project" value="UniProtKB-KW"/>
</dbReference>
<evidence type="ECO:0000256" key="7">
    <source>
        <dbReference type="ARBA" id="ARBA00023242"/>
    </source>
</evidence>
<dbReference type="Pfam" id="PF10512">
    <property type="entry name" value="Borealin"/>
    <property type="match status" value="1"/>
</dbReference>
<dbReference type="InterPro" id="IPR046466">
    <property type="entry name" value="Borealin_C"/>
</dbReference>
<evidence type="ECO:0000256" key="3">
    <source>
        <dbReference type="ARBA" id="ARBA00009914"/>
    </source>
</evidence>
<keyword evidence="6" id="KW-0498">Mitosis</keyword>
<feature type="domain" description="Borealin C-terminal" evidence="11">
    <location>
        <begin position="191"/>
        <end position="295"/>
    </location>
</feature>
<dbReference type="GO" id="GO:0032133">
    <property type="term" value="C:chromosome passenger complex"/>
    <property type="evidence" value="ECO:0007669"/>
    <property type="project" value="TreeGrafter"/>
</dbReference>
<dbReference type="PANTHER" id="PTHR16040">
    <property type="entry name" value="AUSTRALIN, ISOFORM A-RELATED"/>
    <property type="match status" value="1"/>
</dbReference>
<evidence type="ECO:0000256" key="2">
    <source>
        <dbReference type="ARBA" id="ARBA00004584"/>
    </source>
</evidence>
<feature type="compositionally biased region" description="Basic residues" evidence="10">
    <location>
        <begin position="185"/>
        <end position="196"/>
    </location>
</feature>
<proteinExistence type="inferred from homology"/>
<evidence type="ECO:0000256" key="1">
    <source>
        <dbReference type="ARBA" id="ARBA00004123"/>
    </source>
</evidence>
<accession>A0A1A9Z435</accession>
<evidence type="ECO:0000259" key="11">
    <source>
        <dbReference type="Pfam" id="PF10512"/>
    </source>
</evidence>
<dbReference type="VEuPathDB" id="VectorBase:GPAI003217"/>
<evidence type="ECO:0000256" key="4">
    <source>
        <dbReference type="ARBA" id="ARBA00022454"/>
    </source>
</evidence>
<reference evidence="12" key="2">
    <citation type="submission" date="2020-05" db="UniProtKB">
        <authorList>
            <consortium name="EnsemblMetazoa"/>
        </authorList>
    </citation>
    <scope>IDENTIFICATION</scope>
    <source>
        <strain evidence="12">IAEA</strain>
    </source>
</reference>
<dbReference type="GO" id="GO:0000070">
    <property type="term" value="P:mitotic sister chromatid segregation"/>
    <property type="evidence" value="ECO:0007669"/>
    <property type="project" value="TreeGrafter"/>
</dbReference>
<evidence type="ECO:0000313" key="12">
    <source>
        <dbReference type="EnsemblMetazoa" id="GPAI003217-PA"/>
    </source>
</evidence>
<keyword evidence="7" id="KW-0539">Nucleus</keyword>
<organism evidence="12 13">
    <name type="scientific">Glossina pallidipes</name>
    <name type="common">Tsetse fly</name>
    <dbReference type="NCBI Taxonomy" id="7398"/>
    <lineage>
        <taxon>Eukaryota</taxon>
        <taxon>Metazoa</taxon>
        <taxon>Ecdysozoa</taxon>
        <taxon>Arthropoda</taxon>
        <taxon>Hexapoda</taxon>
        <taxon>Insecta</taxon>
        <taxon>Pterygota</taxon>
        <taxon>Neoptera</taxon>
        <taxon>Endopterygota</taxon>
        <taxon>Diptera</taxon>
        <taxon>Brachycera</taxon>
        <taxon>Muscomorpha</taxon>
        <taxon>Hippoboscoidea</taxon>
        <taxon>Glossinidae</taxon>
        <taxon>Glossina</taxon>
    </lineage>
</organism>
<evidence type="ECO:0000256" key="6">
    <source>
        <dbReference type="ARBA" id="ARBA00022776"/>
    </source>
</evidence>
<keyword evidence="4" id="KW-0158">Chromosome</keyword>
<dbReference type="InterPro" id="IPR018867">
    <property type="entry name" value="Cell_div_borealin"/>
</dbReference>
<sequence length="303" mass="33906">MPRTKVSKSSKRNRETEYREEKLREYESAFNGYLSTMENDIEGFIGEWEAELNMVRQRTKVKFLHMKMGDFLELNLNSFDDASVCESINSTGVRTSKLTNPNDEGYLTEDSSTGGNVALAMTSGAFANVSNLHHTQLQLGSRLRTPGPLTSARARRPRRSRSACGDYAPSINSNSNPGEILEHHSRSKLGARRSKAHSTERKSKMHFEGPPTSPPAAFMRWPKPGELVVSKYGSPIIAQVLPDRFANVNIPLRNGVISLRPKKLNELQSDILDAIDLQTLNQLKTLHANLDKIVSMADNKMHK</sequence>
<dbReference type="PANTHER" id="PTHR16040:SF7">
    <property type="entry name" value="AUSTRALIN, ISOFORM A-RELATED"/>
    <property type="match status" value="1"/>
</dbReference>
<protein>
    <recommendedName>
        <fullName evidence="11">Borealin C-terminal domain-containing protein</fullName>
    </recommendedName>
</protein>
<dbReference type="STRING" id="7398.A0A1A9Z435"/>